<dbReference type="Gene3D" id="3.40.250.10">
    <property type="entry name" value="Rhodanese-like domain"/>
    <property type="match status" value="1"/>
</dbReference>
<name>A0A139WW40_9CYAN</name>
<dbReference type="SUPFAM" id="SSF52821">
    <property type="entry name" value="Rhodanese/Cell cycle control phosphatase"/>
    <property type="match status" value="1"/>
</dbReference>
<dbReference type="PANTHER" id="PTHR43031">
    <property type="entry name" value="FAD-DEPENDENT OXIDOREDUCTASE"/>
    <property type="match status" value="1"/>
</dbReference>
<sequence length="114" mass="12132">MENTLLSAFASQSDAHDLKSRLEWGQPGCTIIDVRDRPTYNHGHITGAIPIPLSDLTKRASSLVKKRDIYIYGESDEQSAHAAQTLREAGFAHVATITGGLAAWTAAGGAVEGV</sequence>
<dbReference type="InterPro" id="IPR036873">
    <property type="entry name" value="Rhodanese-like_dom_sf"/>
</dbReference>
<dbReference type="InterPro" id="IPR050229">
    <property type="entry name" value="GlpE_sulfurtransferase"/>
</dbReference>
<feature type="domain" description="Rhodanese" evidence="1">
    <location>
        <begin position="25"/>
        <end position="113"/>
    </location>
</feature>
<dbReference type="OrthoDB" id="513390at2"/>
<dbReference type="EMBL" id="ANNX02000047">
    <property type="protein sequence ID" value="KYC36657.1"/>
    <property type="molecule type" value="Genomic_DNA"/>
</dbReference>
<dbReference type="RefSeq" id="WP_017744679.1">
    <property type="nucleotide sequence ID" value="NZ_KQ976354.1"/>
</dbReference>
<dbReference type="PROSITE" id="PS50206">
    <property type="entry name" value="RHODANESE_3"/>
    <property type="match status" value="1"/>
</dbReference>
<dbReference type="PANTHER" id="PTHR43031:SF1">
    <property type="entry name" value="PYRIDINE NUCLEOTIDE-DISULPHIDE OXIDOREDUCTASE"/>
    <property type="match status" value="1"/>
</dbReference>
<dbReference type="SMART" id="SM00450">
    <property type="entry name" value="RHOD"/>
    <property type="match status" value="1"/>
</dbReference>
<dbReference type="CDD" id="cd00158">
    <property type="entry name" value="RHOD"/>
    <property type="match status" value="1"/>
</dbReference>
<evidence type="ECO:0000313" key="2">
    <source>
        <dbReference type="EMBL" id="KYC36657.1"/>
    </source>
</evidence>
<evidence type="ECO:0000313" key="3">
    <source>
        <dbReference type="Proteomes" id="UP000076925"/>
    </source>
</evidence>
<reference evidence="2 3" key="1">
    <citation type="journal article" date="2013" name="Genome Biol. Evol.">
        <title>Genomes of Stigonematalean cyanobacteria (subsection V) and the evolution of oxygenic photosynthesis from prokaryotes to plastids.</title>
        <authorList>
            <person name="Dagan T."/>
            <person name="Roettger M."/>
            <person name="Stucken K."/>
            <person name="Landan G."/>
            <person name="Koch R."/>
            <person name="Major P."/>
            <person name="Gould S.B."/>
            <person name="Goremykin V.V."/>
            <person name="Rippka R."/>
            <person name="Tandeau de Marsac N."/>
            <person name="Gugger M."/>
            <person name="Lockhart P.J."/>
            <person name="Allen J.F."/>
            <person name="Brune I."/>
            <person name="Maus I."/>
            <person name="Puhler A."/>
            <person name="Martin W.F."/>
        </authorList>
    </citation>
    <scope>NUCLEOTIDE SEQUENCE [LARGE SCALE GENOMIC DNA]</scope>
    <source>
        <strain evidence="2 3">PCC 7110</strain>
    </source>
</reference>
<dbReference type="STRING" id="128403.WA1_44030"/>
<dbReference type="Pfam" id="PF00581">
    <property type="entry name" value="Rhodanese"/>
    <property type="match status" value="1"/>
</dbReference>
<dbReference type="AlphaFoldDB" id="A0A139WW40"/>
<organism evidence="2 3">
    <name type="scientific">Scytonema hofmannii PCC 7110</name>
    <dbReference type="NCBI Taxonomy" id="128403"/>
    <lineage>
        <taxon>Bacteria</taxon>
        <taxon>Bacillati</taxon>
        <taxon>Cyanobacteriota</taxon>
        <taxon>Cyanophyceae</taxon>
        <taxon>Nostocales</taxon>
        <taxon>Scytonemataceae</taxon>
        <taxon>Scytonema</taxon>
    </lineage>
</organism>
<proteinExistence type="predicted"/>
<gene>
    <name evidence="2" type="ORF">WA1_44030</name>
</gene>
<evidence type="ECO:0000259" key="1">
    <source>
        <dbReference type="PROSITE" id="PS50206"/>
    </source>
</evidence>
<dbReference type="InterPro" id="IPR001763">
    <property type="entry name" value="Rhodanese-like_dom"/>
</dbReference>
<accession>A0A139WW40</accession>
<dbReference type="Proteomes" id="UP000076925">
    <property type="component" value="Unassembled WGS sequence"/>
</dbReference>
<protein>
    <submittedName>
        <fullName evidence="2">Rhodanese</fullName>
    </submittedName>
</protein>
<comment type="caution">
    <text evidence="2">The sequence shown here is derived from an EMBL/GenBank/DDBJ whole genome shotgun (WGS) entry which is preliminary data.</text>
</comment>
<keyword evidence="3" id="KW-1185">Reference proteome</keyword>